<evidence type="ECO:0000256" key="4">
    <source>
        <dbReference type="ARBA" id="ARBA00022801"/>
    </source>
</evidence>
<dbReference type="InterPro" id="IPR000070">
    <property type="entry name" value="Pectinesterase_cat"/>
</dbReference>
<dbReference type="InterPro" id="IPR012334">
    <property type="entry name" value="Pectin_lyas_fold"/>
</dbReference>
<reference evidence="7" key="1">
    <citation type="submission" date="2019-09" db="EMBL/GenBank/DDBJ databases">
        <title>Draft genome information of white flower Hibiscus syriacus.</title>
        <authorList>
            <person name="Kim Y.-M."/>
        </authorList>
    </citation>
    <scope>NUCLEOTIDE SEQUENCE [LARGE SCALE GENOMIC DNA]</scope>
    <source>
        <strain evidence="7">YM2019G1</strain>
    </source>
</reference>
<dbReference type="Pfam" id="PF01095">
    <property type="entry name" value="Pectinesterase"/>
    <property type="match status" value="1"/>
</dbReference>
<proteinExistence type="inferred from homology"/>
<dbReference type="PANTHER" id="PTHR31321">
    <property type="entry name" value="ACYL-COA THIOESTER HYDROLASE YBHC-RELATED"/>
    <property type="match status" value="1"/>
</dbReference>
<dbReference type="SUPFAM" id="SSF51126">
    <property type="entry name" value="Pectin lyase-like"/>
    <property type="match status" value="1"/>
</dbReference>
<keyword evidence="5" id="KW-0063">Aspartyl esterase</keyword>
<dbReference type="Proteomes" id="UP000436088">
    <property type="component" value="Unassembled WGS sequence"/>
</dbReference>
<sequence>MIGSVVLSSLSSKGWHFRPDLGKVETEPKIIKVKQGGGGDFATVMKAIDSVPADSKNMPNLMFDATVKEYGIVGSATLTTLSNYFVGAYLTIANSAPKHDGKRAGAQAVALRVSGDRSAFYGCNKFSFQDTLCDDRGNHFFKDCYIRGTVDFILEVGNLYIWLDSEIFVEIDPKLTVITAQARESSSEDIGYSFVHGKITGTANGSFLVRAWKSSPRVVYVYTKMTNVVNPAGWSHEIQPERAKTVYHGEYKWTGVGAYSSGREPFAKQLTQKEAEPFLSLDYVNATKWLLPAPKI</sequence>
<dbReference type="AlphaFoldDB" id="A0A6A3AFY5"/>
<evidence type="ECO:0000256" key="5">
    <source>
        <dbReference type="ARBA" id="ARBA00023085"/>
    </source>
</evidence>
<name>A0A6A3AFY5_HIBSY</name>
<gene>
    <name evidence="7" type="ORF">F3Y22_tig00110469pilonHSYRG00191</name>
</gene>
<evidence type="ECO:0000313" key="7">
    <source>
        <dbReference type="EMBL" id="KAE8703481.1"/>
    </source>
</evidence>
<dbReference type="GO" id="GO:0030599">
    <property type="term" value="F:pectinesterase activity"/>
    <property type="evidence" value="ECO:0007669"/>
    <property type="project" value="UniProtKB-EC"/>
</dbReference>
<dbReference type="UniPathway" id="UPA00545">
    <property type="reaction ID" value="UER00823"/>
</dbReference>
<keyword evidence="8" id="KW-1185">Reference proteome</keyword>
<dbReference type="EC" id="3.1.1.11" evidence="3"/>
<dbReference type="GO" id="GO:0045490">
    <property type="term" value="P:pectin catabolic process"/>
    <property type="evidence" value="ECO:0007669"/>
    <property type="project" value="UniProtKB-UniPathway"/>
</dbReference>
<dbReference type="Gene3D" id="2.160.20.10">
    <property type="entry name" value="Single-stranded right-handed beta-helix, Pectin lyase-like"/>
    <property type="match status" value="1"/>
</dbReference>
<comment type="caution">
    <text evidence="7">The sequence shown here is derived from an EMBL/GenBank/DDBJ whole genome shotgun (WGS) entry which is preliminary data.</text>
</comment>
<dbReference type="PANTHER" id="PTHR31321:SF87">
    <property type="entry name" value="PECTINESTERASE 63-RELATED"/>
    <property type="match status" value="1"/>
</dbReference>
<evidence type="ECO:0000256" key="3">
    <source>
        <dbReference type="ARBA" id="ARBA00013229"/>
    </source>
</evidence>
<feature type="domain" description="Pectinesterase catalytic" evidence="6">
    <location>
        <begin position="73"/>
        <end position="284"/>
    </location>
</feature>
<evidence type="ECO:0000313" key="8">
    <source>
        <dbReference type="Proteomes" id="UP000436088"/>
    </source>
</evidence>
<evidence type="ECO:0000256" key="1">
    <source>
        <dbReference type="ARBA" id="ARBA00005184"/>
    </source>
</evidence>
<evidence type="ECO:0000259" key="6">
    <source>
        <dbReference type="Pfam" id="PF01095"/>
    </source>
</evidence>
<accession>A0A6A3AFY5</accession>
<comment type="pathway">
    <text evidence="1">Glycan metabolism; pectin degradation; 2-dehydro-3-deoxy-D-gluconate from pectin: step 1/5.</text>
</comment>
<evidence type="ECO:0000256" key="2">
    <source>
        <dbReference type="ARBA" id="ARBA00008891"/>
    </source>
</evidence>
<comment type="similarity">
    <text evidence="2">Belongs to the pectinesterase family.</text>
</comment>
<protein>
    <recommendedName>
        <fullName evidence="3">pectinesterase</fullName>
        <ecNumber evidence="3">3.1.1.11</ecNumber>
    </recommendedName>
</protein>
<dbReference type="EMBL" id="VEPZ02001000">
    <property type="protein sequence ID" value="KAE8703481.1"/>
    <property type="molecule type" value="Genomic_DNA"/>
</dbReference>
<keyword evidence="4" id="KW-0378">Hydrolase</keyword>
<organism evidence="7 8">
    <name type="scientific">Hibiscus syriacus</name>
    <name type="common">Rose of Sharon</name>
    <dbReference type="NCBI Taxonomy" id="106335"/>
    <lineage>
        <taxon>Eukaryota</taxon>
        <taxon>Viridiplantae</taxon>
        <taxon>Streptophyta</taxon>
        <taxon>Embryophyta</taxon>
        <taxon>Tracheophyta</taxon>
        <taxon>Spermatophyta</taxon>
        <taxon>Magnoliopsida</taxon>
        <taxon>eudicotyledons</taxon>
        <taxon>Gunneridae</taxon>
        <taxon>Pentapetalae</taxon>
        <taxon>rosids</taxon>
        <taxon>malvids</taxon>
        <taxon>Malvales</taxon>
        <taxon>Malvaceae</taxon>
        <taxon>Malvoideae</taxon>
        <taxon>Hibiscus</taxon>
    </lineage>
</organism>
<dbReference type="GO" id="GO:0042545">
    <property type="term" value="P:cell wall modification"/>
    <property type="evidence" value="ECO:0007669"/>
    <property type="project" value="InterPro"/>
</dbReference>
<dbReference type="InterPro" id="IPR011050">
    <property type="entry name" value="Pectin_lyase_fold/virulence"/>
</dbReference>